<dbReference type="GO" id="GO:0016747">
    <property type="term" value="F:acyltransferase activity, transferring groups other than amino-acyl groups"/>
    <property type="evidence" value="ECO:0007669"/>
    <property type="project" value="InterPro"/>
</dbReference>
<gene>
    <name evidence="3" type="ORF">SAMN06296058_3545</name>
</gene>
<feature type="transmembrane region" description="Helical" evidence="1">
    <location>
        <begin position="217"/>
        <end position="238"/>
    </location>
</feature>
<feature type="transmembrane region" description="Helical" evidence="1">
    <location>
        <begin position="64"/>
        <end position="85"/>
    </location>
</feature>
<feature type="transmembrane region" description="Helical" evidence="1">
    <location>
        <begin position="336"/>
        <end position="354"/>
    </location>
</feature>
<feature type="transmembrane region" description="Helical" evidence="1">
    <location>
        <begin position="245"/>
        <end position="262"/>
    </location>
</feature>
<dbReference type="STRING" id="428993.SAMN06296058_3545"/>
<evidence type="ECO:0000313" key="3">
    <source>
        <dbReference type="EMBL" id="SKC81639.1"/>
    </source>
</evidence>
<keyword evidence="1" id="KW-0812">Transmembrane</keyword>
<feature type="transmembrane region" description="Helical" evidence="1">
    <location>
        <begin position="268"/>
        <end position="298"/>
    </location>
</feature>
<feature type="transmembrane region" description="Helical" evidence="1">
    <location>
        <begin position="23"/>
        <end position="44"/>
    </location>
</feature>
<proteinExistence type="predicted"/>
<evidence type="ECO:0000259" key="2">
    <source>
        <dbReference type="Pfam" id="PF01757"/>
    </source>
</evidence>
<dbReference type="Pfam" id="PF01757">
    <property type="entry name" value="Acyl_transf_3"/>
    <property type="match status" value="1"/>
</dbReference>
<accession>A0A1T5M1A6</accession>
<feature type="transmembrane region" description="Helical" evidence="1">
    <location>
        <begin position="144"/>
        <end position="167"/>
    </location>
</feature>
<name>A0A1T5M1A6_9GAMM</name>
<dbReference type="PANTHER" id="PTHR36927:SF1">
    <property type="entry name" value="MDO-LIKE PROTEIN"/>
    <property type="match status" value="1"/>
</dbReference>
<feature type="transmembrane region" description="Helical" evidence="1">
    <location>
        <begin position="310"/>
        <end position="330"/>
    </location>
</feature>
<dbReference type="InterPro" id="IPR002656">
    <property type="entry name" value="Acyl_transf_3_dom"/>
</dbReference>
<dbReference type="OrthoDB" id="341887at2"/>
<keyword evidence="1" id="KW-1133">Transmembrane helix</keyword>
<evidence type="ECO:0000256" key="1">
    <source>
        <dbReference type="SAM" id="Phobius"/>
    </source>
</evidence>
<protein>
    <submittedName>
        <fullName evidence="3">Glucans biosynthesis protein C</fullName>
    </submittedName>
</protein>
<dbReference type="Proteomes" id="UP000190341">
    <property type="component" value="Unassembled WGS sequence"/>
</dbReference>
<feature type="transmembrane region" description="Helical" evidence="1">
    <location>
        <begin position="97"/>
        <end position="118"/>
    </location>
</feature>
<reference evidence="3 4" key="1">
    <citation type="submission" date="2017-02" db="EMBL/GenBank/DDBJ databases">
        <authorList>
            <person name="Peterson S.W."/>
        </authorList>
    </citation>
    <scope>NUCLEOTIDE SEQUENCE [LARGE SCALE GENOMIC DNA]</scope>
    <source>
        <strain evidence="3 4">P15</strain>
    </source>
</reference>
<dbReference type="RefSeq" id="WP_079726057.1">
    <property type="nucleotide sequence ID" value="NZ_BMCL01000004.1"/>
</dbReference>
<sequence>MSNPGELPQAPDRLHGMDALRSLLMLLGVVIHAADPYALGSRWLVRDPNGTVFFDRLVDAIHSFRMPAFFLISGFFSMLLLQRWSTARFLQDRARRIGVPLLATLLSFNLLQVGWLAAQAAPGSQWHWATWAQAWRSGHWLGHLWFLVYLLVYCAAAALLAPALQRLSPTPRWLPRRRAWLLMLLGTLALLVPRAIAFVQPDWGRLTLAGVIDPLELLYYLPFFAGGAWLQSDAGLLVEFSAFSLLDAALALATAAGIHWLGEDPQGLIAKLALAAASALWVWWLVRAVLAVGLRWLARPWTGWRQLADASYSIYLFHHLIVVVLATWLAPVQAPLALKFGLVLTTALLLPWLLHQRLVLRYDTLRLLFNGRPAQKKGHLPEASRQAT</sequence>
<dbReference type="EMBL" id="FUZV01000002">
    <property type="protein sequence ID" value="SKC81639.1"/>
    <property type="molecule type" value="Genomic_DNA"/>
</dbReference>
<keyword evidence="1" id="KW-0472">Membrane</keyword>
<dbReference type="AlphaFoldDB" id="A0A1T5M1A6"/>
<dbReference type="PANTHER" id="PTHR36927">
    <property type="entry name" value="BLR4337 PROTEIN"/>
    <property type="match status" value="1"/>
</dbReference>
<organism evidence="3 4">
    <name type="scientific">Pseudoxanthomonas indica</name>
    <dbReference type="NCBI Taxonomy" id="428993"/>
    <lineage>
        <taxon>Bacteria</taxon>
        <taxon>Pseudomonadati</taxon>
        <taxon>Pseudomonadota</taxon>
        <taxon>Gammaproteobacteria</taxon>
        <taxon>Lysobacterales</taxon>
        <taxon>Lysobacteraceae</taxon>
        <taxon>Pseudoxanthomonas</taxon>
    </lineage>
</organism>
<feature type="domain" description="Acyltransferase 3" evidence="2">
    <location>
        <begin position="15"/>
        <end position="354"/>
    </location>
</feature>
<dbReference type="InterPro" id="IPR050623">
    <property type="entry name" value="Glucan_succinyl_AcylTrfase"/>
</dbReference>
<evidence type="ECO:0000313" key="4">
    <source>
        <dbReference type="Proteomes" id="UP000190341"/>
    </source>
</evidence>
<feature type="transmembrane region" description="Helical" evidence="1">
    <location>
        <begin position="179"/>
        <end position="197"/>
    </location>
</feature>
<keyword evidence="4" id="KW-1185">Reference proteome</keyword>